<dbReference type="Pfam" id="PF13470">
    <property type="entry name" value="PIN_3"/>
    <property type="match status" value="1"/>
</dbReference>
<dbReference type="InterPro" id="IPR002716">
    <property type="entry name" value="PIN_dom"/>
</dbReference>
<dbReference type="EMBL" id="JAHVHP010000001">
    <property type="protein sequence ID" value="MBY5949500.1"/>
    <property type="molecule type" value="Genomic_DNA"/>
</dbReference>
<organism evidence="2 3">
    <name type="scientific">Algoriphagus marincola</name>
    <dbReference type="NCBI Taxonomy" id="264027"/>
    <lineage>
        <taxon>Bacteria</taxon>
        <taxon>Pseudomonadati</taxon>
        <taxon>Bacteroidota</taxon>
        <taxon>Cytophagia</taxon>
        <taxon>Cytophagales</taxon>
        <taxon>Cyclobacteriaceae</taxon>
        <taxon>Algoriphagus</taxon>
    </lineage>
</organism>
<proteinExistence type="predicted"/>
<dbReference type="Proteomes" id="UP000766609">
    <property type="component" value="Unassembled WGS sequence"/>
</dbReference>
<dbReference type="InterPro" id="IPR029060">
    <property type="entry name" value="PIN-like_dom_sf"/>
</dbReference>
<dbReference type="SUPFAM" id="SSF88723">
    <property type="entry name" value="PIN domain-like"/>
    <property type="match status" value="1"/>
</dbReference>
<comment type="caution">
    <text evidence="2">The sequence shown here is derived from an EMBL/GenBank/DDBJ whole genome shotgun (WGS) entry which is preliminary data.</text>
</comment>
<sequence>MKVFLDANVLVSVLNKEYPLFPHSARILSLADQLRYQLYTTPICLAISFYFAEKKSGAGLAKRKMEVLSSKLHIASVDSIVVSRTVSDPSVVDFEDGLEYYSALQHECQAIITEDSEGFYFSEIPVYDCKKFLDEVVF</sequence>
<evidence type="ECO:0000259" key="1">
    <source>
        <dbReference type="Pfam" id="PF13470"/>
    </source>
</evidence>
<gene>
    <name evidence="2" type="ORF">KUV23_00875</name>
</gene>
<protein>
    <submittedName>
        <fullName evidence="2">PIN domain-containing protein</fullName>
    </submittedName>
</protein>
<evidence type="ECO:0000313" key="3">
    <source>
        <dbReference type="Proteomes" id="UP000766609"/>
    </source>
</evidence>
<dbReference type="Gene3D" id="3.40.50.1010">
    <property type="entry name" value="5'-nuclease"/>
    <property type="match status" value="1"/>
</dbReference>
<dbReference type="RefSeq" id="WP_222582746.1">
    <property type="nucleotide sequence ID" value="NZ_JAHVHP010000001.1"/>
</dbReference>
<feature type="domain" description="PIN" evidence="1">
    <location>
        <begin position="2"/>
        <end position="115"/>
    </location>
</feature>
<name>A0ABS7MZK0_9BACT</name>
<reference evidence="2 3" key="1">
    <citation type="submission" date="2021-06" db="EMBL/GenBank/DDBJ databases">
        <title>44 bacteria genomes isolated from Dapeng, Shenzhen.</title>
        <authorList>
            <person name="Zheng W."/>
            <person name="Yu S."/>
            <person name="Huang Y."/>
        </authorList>
    </citation>
    <scope>NUCLEOTIDE SEQUENCE [LARGE SCALE GENOMIC DNA]</scope>
    <source>
        <strain evidence="2 3">DP5N14-6</strain>
    </source>
</reference>
<keyword evidence="3" id="KW-1185">Reference proteome</keyword>
<evidence type="ECO:0000313" key="2">
    <source>
        <dbReference type="EMBL" id="MBY5949500.1"/>
    </source>
</evidence>
<accession>A0ABS7MZK0</accession>